<gene>
    <name evidence="7" type="primary">cfa</name>
    <name evidence="7" type="ORF">HY834_01180</name>
</gene>
<keyword evidence="4" id="KW-0949">S-adenosyl-L-methionine</keyword>
<keyword evidence="5" id="KW-0443">Lipid metabolism</keyword>
<proteinExistence type="inferred from homology"/>
<dbReference type="Pfam" id="PF02353">
    <property type="entry name" value="CMAS"/>
    <property type="match status" value="1"/>
</dbReference>
<dbReference type="GO" id="GO:0032259">
    <property type="term" value="P:methylation"/>
    <property type="evidence" value="ECO:0007669"/>
    <property type="project" value="UniProtKB-KW"/>
</dbReference>
<dbReference type="InterPro" id="IPR003333">
    <property type="entry name" value="CMAS"/>
</dbReference>
<evidence type="ECO:0000256" key="2">
    <source>
        <dbReference type="ARBA" id="ARBA00022603"/>
    </source>
</evidence>
<comment type="similarity">
    <text evidence="1">Belongs to the CFA/CMAS family.</text>
</comment>
<accession>A0A933L0H6</accession>
<dbReference type="InterPro" id="IPR050723">
    <property type="entry name" value="CFA/CMAS"/>
</dbReference>
<dbReference type="PIRSF" id="PIRSF003085">
    <property type="entry name" value="CMAS"/>
    <property type="match status" value="1"/>
</dbReference>
<dbReference type="InterPro" id="IPR029063">
    <property type="entry name" value="SAM-dependent_MTases_sf"/>
</dbReference>
<organism evidence="7 8">
    <name type="scientific">Devosia nanyangense</name>
    <dbReference type="NCBI Taxonomy" id="1228055"/>
    <lineage>
        <taxon>Bacteria</taxon>
        <taxon>Pseudomonadati</taxon>
        <taxon>Pseudomonadota</taxon>
        <taxon>Alphaproteobacteria</taxon>
        <taxon>Hyphomicrobiales</taxon>
        <taxon>Devosiaceae</taxon>
        <taxon>Devosia</taxon>
    </lineage>
</organism>
<evidence type="ECO:0000256" key="5">
    <source>
        <dbReference type="ARBA" id="ARBA00023098"/>
    </source>
</evidence>
<evidence type="ECO:0000256" key="4">
    <source>
        <dbReference type="ARBA" id="ARBA00022691"/>
    </source>
</evidence>
<dbReference type="CDD" id="cd02440">
    <property type="entry name" value="AdoMet_MTases"/>
    <property type="match status" value="1"/>
</dbReference>
<dbReference type="GO" id="GO:0008825">
    <property type="term" value="F:cyclopropane-fatty-acyl-phospholipid synthase activity"/>
    <property type="evidence" value="ECO:0007669"/>
    <property type="project" value="UniProtKB-EC"/>
</dbReference>
<dbReference type="SUPFAM" id="SSF53335">
    <property type="entry name" value="S-adenosyl-L-methionine-dependent methyltransferases"/>
    <property type="match status" value="1"/>
</dbReference>
<feature type="active site" evidence="6">
    <location>
        <position position="341"/>
    </location>
</feature>
<name>A0A933L0H6_9HYPH</name>
<dbReference type="NCBIfam" id="NF008686">
    <property type="entry name" value="PRK11705.1"/>
    <property type="match status" value="1"/>
</dbReference>
<evidence type="ECO:0000256" key="3">
    <source>
        <dbReference type="ARBA" id="ARBA00022679"/>
    </source>
</evidence>
<dbReference type="GO" id="GO:0008610">
    <property type="term" value="P:lipid biosynthetic process"/>
    <property type="evidence" value="ECO:0007669"/>
    <property type="project" value="InterPro"/>
</dbReference>
<dbReference type="Proteomes" id="UP000782610">
    <property type="component" value="Unassembled WGS sequence"/>
</dbReference>
<evidence type="ECO:0000256" key="1">
    <source>
        <dbReference type="ARBA" id="ARBA00010815"/>
    </source>
</evidence>
<evidence type="ECO:0000313" key="7">
    <source>
        <dbReference type="EMBL" id="MBI4920336.1"/>
    </source>
</evidence>
<keyword evidence="2 7" id="KW-0489">Methyltransferase</keyword>
<dbReference type="PANTHER" id="PTHR43667:SF1">
    <property type="entry name" value="CYCLOPROPANE-FATTY-ACYL-PHOSPHOLIPID SYNTHASE"/>
    <property type="match status" value="1"/>
</dbReference>
<comment type="caution">
    <text evidence="7">The sequence shown here is derived from an EMBL/GenBank/DDBJ whole genome shotgun (WGS) entry which is preliminary data.</text>
</comment>
<dbReference type="EC" id="2.1.1.79" evidence="7"/>
<evidence type="ECO:0000256" key="6">
    <source>
        <dbReference type="PIRSR" id="PIRSR003085-1"/>
    </source>
</evidence>
<dbReference type="Gene3D" id="3.40.50.150">
    <property type="entry name" value="Vaccinia Virus protein VP39"/>
    <property type="match status" value="1"/>
</dbReference>
<protein>
    <submittedName>
        <fullName evidence="7">Cyclopropane fatty acyl phospholipid synthase</fullName>
        <ecNumber evidence="7">2.1.1.79</ecNumber>
    </submittedName>
</protein>
<evidence type="ECO:0000313" key="8">
    <source>
        <dbReference type="Proteomes" id="UP000782610"/>
    </source>
</evidence>
<reference evidence="7" key="1">
    <citation type="submission" date="2020-07" db="EMBL/GenBank/DDBJ databases">
        <title>Huge and variable diversity of episymbiotic CPR bacteria and DPANN archaea in groundwater ecosystems.</title>
        <authorList>
            <person name="He C.Y."/>
            <person name="Keren R."/>
            <person name="Whittaker M."/>
            <person name="Farag I.F."/>
            <person name="Doudna J."/>
            <person name="Cate J.H.D."/>
            <person name="Banfield J.F."/>
        </authorList>
    </citation>
    <scope>NUCLEOTIDE SEQUENCE</scope>
    <source>
        <strain evidence="7">NC_groundwater_1586_Pr3_B-0.1um_66_15</strain>
    </source>
</reference>
<dbReference type="EMBL" id="JACRAF010000004">
    <property type="protein sequence ID" value="MBI4920336.1"/>
    <property type="molecule type" value="Genomic_DNA"/>
</dbReference>
<sequence length="370" mass="41880">MSEKDRIVGLLKDAGIAVNGPNPWDIQIHNPQFWNRLFAQGTLGLGESYMDGWWDAGDLAEFFNRVLVGNVADGLKLTPNLVWQVAQAKLLNMQTIARSRRVAKMHYSETDAYRASLDSRMTGSCGYWPAGVANVDQAQEAKLDLVCRKIGLKAGQTVWDIGCGWGAFMGFAAEKYGANCVGVTVSPDQAAYGRERYKHLPVEFQVKDYRQFDGKADHVVSMGMFEHVGHKNYRTYFEKARSVIKDDGLFMMHTVGSQWSTETIEAWLEKYIFPGGVIPSMAQIGKAIDGLWSVVDVHNIGPHYDRTLCAWYENFDRNWPKHRDAEGERFYRLWKYYLLSCAGGFRARVLQVWQFVLSPSGVPDGYVFAR</sequence>
<dbReference type="AlphaFoldDB" id="A0A933L0H6"/>
<dbReference type="PANTHER" id="PTHR43667">
    <property type="entry name" value="CYCLOPROPANE-FATTY-ACYL-PHOSPHOLIPID SYNTHASE"/>
    <property type="match status" value="1"/>
</dbReference>
<keyword evidence="3 7" id="KW-0808">Transferase</keyword>